<dbReference type="Proteomes" id="UP000023152">
    <property type="component" value="Unassembled WGS sequence"/>
</dbReference>
<evidence type="ECO:0000313" key="1">
    <source>
        <dbReference type="EMBL" id="ETO07623.1"/>
    </source>
</evidence>
<organism evidence="1 2">
    <name type="scientific">Reticulomyxa filosa</name>
    <dbReference type="NCBI Taxonomy" id="46433"/>
    <lineage>
        <taxon>Eukaryota</taxon>
        <taxon>Sar</taxon>
        <taxon>Rhizaria</taxon>
        <taxon>Retaria</taxon>
        <taxon>Foraminifera</taxon>
        <taxon>Monothalamids</taxon>
        <taxon>Reticulomyxidae</taxon>
        <taxon>Reticulomyxa</taxon>
    </lineage>
</organism>
<proteinExistence type="predicted"/>
<name>X6M0B1_RETFI</name>
<accession>X6M0B1</accession>
<dbReference type="EMBL" id="ASPP01025940">
    <property type="protein sequence ID" value="ETO07623.1"/>
    <property type="molecule type" value="Genomic_DNA"/>
</dbReference>
<sequence length="101" mass="11735">MTVLPIRFPNNSSNLIKGDCYNSNIEYIWVLGDETEYSESFITISRIKQKLCIRCNENFPKTKNGSLLKIDARNEMKLVRLIKSRKYSTAIDVKISLQEED</sequence>
<protein>
    <submittedName>
        <fullName evidence="1">Uncharacterized protein</fullName>
    </submittedName>
</protein>
<evidence type="ECO:0000313" key="2">
    <source>
        <dbReference type="Proteomes" id="UP000023152"/>
    </source>
</evidence>
<reference evidence="1 2" key="1">
    <citation type="journal article" date="2013" name="Curr. Biol.">
        <title>The Genome of the Foraminiferan Reticulomyxa filosa.</title>
        <authorList>
            <person name="Glockner G."/>
            <person name="Hulsmann N."/>
            <person name="Schleicher M."/>
            <person name="Noegel A.A."/>
            <person name="Eichinger L."/>
            <person name="Gallinger C."/>
            <person name="Pawlowski J."/>
            <person name="Sierra R."/>
            <person name="Euteneuer U."/>
            <person name="Pillet L."/>
            <person name="Moustafa A."/>
            <person name="Platzer M."/>
            <person name="Groth M."/>
            <person name="Szafranski K."/>
            <person name="Schliwa M."/>
        </authorList>
    </citation>
    <scope>NUCLEOTIDE SEQUENCE [LARGE SCALE GENOMIC DNA]</scope>
</reference>
<comment type="caution">
    <text evidence="1">The sequence shown here is derived from an EMBL/GenBank/DDBJ whole genome shotgun (WGS) entry which is preliminary data.</text>
</comment>
<dbReference type="AlphaFoldDB" id="X6M0B1"/>
<keyword evidence="2" id="KW-1185">Reference proteome</keyword>
<gene>
    <name evidence="1" type="ORF">RFI_29769</name>
</gene>